<dbReference type="PANTHER" id="PTHR21344:SF1">
    <property type="entry name" value="RAL GTPASE-ACTIVATING PROTEIN SUBUNIT BETA"/>
    <property type="match status" value="1"/>
</dbReference>
<dbReference type="Proteomes" id="UP001470230">
    <property type="component" value="Unassembled WGS sequence"/>
</dbReference>
<keyword evidence="4" id="KW-1185">Reference proteome</keyword>
<protein>
    <recommendedName>
        <fullName evidence="2">Ral GTPase-activating protein subunit alpha/beta N-terminal domain-containing protein</fullName>
    </recommendedName>
</protein>
<dbReference type="EMBL" id="JAPFFF010000042">
    <property type="protein sequence ID" value="KAK8841250.1"/>
    <property type="molecule type" value="Genomic_DNA"/>
</dbReference>
<dbReference type="InterPro" id="IPR046859">
    <property type="entry name" value="RGPA/RALGAPB_N"/>
</dbReference>
<proteinExistence type="predicted"/>
<feature type="compositionally biased region" description="Polar residues" evidence="1">
    <location>
        <begin position="1182"/>
        <end position="1194"/>
    </location>
</feature>
<accession>A0ABR2H771</accession>
<feature type="domain" description="Ral GTPase-activating protein subunit alpha/beta N-terminal" evidence="2">
    <location>
        <begin position="138"/>
        <end position="249"/>
    </location>
</feature>
<name>A0ABR2H771_9EUKA</name>
<dbReference type="PANTHER" id="PTHR21344">
    <property type="entry name" value="RAL GTPASE-ACTIVATING PROTEIN SUBUNIT BETA"/>
    <property type="match status" value="1"/>
</dbReference>
<reference evidence="3 4" key="1">
    <citation type="submission" date="2024-04" db="EMBL/GenBank/DDBJ databases">
        <title>Tritrichomonas musculus Genome.</title>
        <authorList>
            <person name="Alves-Ferreira E."/>
            <person name="Grigg M."/>
            <person name="Lorenzi H."/>
            <person name="Galac M."/>
        </authorList>
    </citation>
    <scope>NUCLEOTIDE SEQUENCE [LARGE SCALE GENOMIC DNA]</scope>
    <source>
        <strain evidence="3 4">EAF2021</strain>
    </source>
</reference>
<evidence type="ECO:0000313" key="4">
    <source>
        <dbReference type="Proteomes" id="UP001470230"/>
    </source>
</evidence>
<sequence length="1194" mass="137005">MSNESYFFFLPSLFTKGLIKDDGDSYSLVSYPRNVISDSARIIVKDYSTRLNSLDISSKKRIKMITEYLAVALSLPTKDISLMYTAEIIYKGWMDNLSIFGSKELQNRFLRRVFKQLSLPFAFCQPSGNEISDGSFYSLLNKIISDYKLSHMKHGSIFEKETWLILLNVAIGITDQIFEFNLSEVFSKSDSSKICQQLVDLCFSIIHFSGLTDDDVWDNFKTYCLKWNHHLDFVQIWGQYIVALFSNLNLIAYQQKKSLKFNGGIYSSENPIPDNIIKFLFFNTLSLIDVKIIIEDVMLMNNFSQTMSELTMRSENIVSSLDICFLLKRKYPAYTFLKLFGPLLTFLPSLNESYDESISTLISSILKIVSNFEIDHQGDLVKRLISYCVKNASTNHVKTITSFLKRGSFLFCHNSEILPYISQKALQFIQQLFSLGSKGILIGDSLISYLTSIFLSSTEMLQFNPTFKESISNSFNLIWKNSSTLQINYQLLSFAYSYDDFLPVIEKISAIINKISSNELRSFDTAYLSSCILLVGTYVRFASLNFFPDLLSTAAKSLIQSQVIFNLFSMLIKFEYATKIEEFGDLVFSSQQMLMNVIEYTPQIFDIPDNRSVICRFIFFIESLNPKTARNGPLSKQFWNKIYSKNIGPLNDLISYQMAYFIPSKDHFSRRLNSCFEVNENAIINKFDVKDPHISHFSIGQKVLVSFIESNIQSIESKKESYIFVRGQYGKSIFRVRDSSRDAFSGEREPKLSNEIQFTTNSIISEKVDTDNQKVDEKNQKDETEYAFKNDLFTLDIVPNLSIEDLQGIDDNITCDYKDQYETVQDWDKYGFYEPFNKSSLQQIPSASYFIRSMGLMRNNNENEVRVYQDNSSEPTELQPVIRKLDEIDSLPLLPAVIHHILPCDIYDCKGESTNIPINGPISIPNTNFDLNSDSAHFIPHIMPNLNSNLNSNIDSNIISVDDNEYESYNINNADNDIFDYYSNENDYEKFKEQMKFNPQRHSKRMTPALLRFLREIGEPMKISEELHILPPLRSTVPVIPSFHSFIPIISPAMAVEEKDSQTIFNIGETSAMKIIFNETNFYIRPPACEKNLKQFVLAISPKPRESGSDSCSFYNVTQLIVPNGIYSPFTDRQIMTAKTIAFNIANVYEQTIKLNSLLLPTPAQKARKAMSQLAQKDAESPTRSTISELFTYN</sequence>
<gene>
    <name evidence="3" type="ORF">M9Y10_027451</name>
</gene>
<feature type="region of interest" description="Disordered" evidence="1">
    <location>
        <begin position="1175"/>
        <end position="1194"/>
    </location>
</feature>
<dbReference type="InterPro" id="IPR039930">
    <property type="entry name" value="RALGAPB"/>
</dbReference>
<evidence type="ECO:0000256" key="1">
    <source>
        <dbReference type="SAM" id="MobiDB-lite"/>
    </source>
</evidence>
<comment type="caution">
    <text evidence="3">The sequence shown here is derived from an EMBL/GenBank/DDBJ whole genome shotgun (WGS) entry which is preliminary data.</text>
</comment>
<dbReference type="Pfam" id="PF20412">
    <property type="entry name" value="RALGAPB_N"/>
    <property type="match status" value="1"/>
</dbReference>
<evidence type="ECO:0000313" key="3">
    <source>
        <dbReference type="EMBL" id="KAK8841250.1"/>
    </source>
</evidence>
<organism evidence="3 4">
    <name type="scientific">Tritrichomonas musculus</name>
    <dbReference type="NCBI Taxonomy" id="1915356"/>
    <lineage>
        <taxon>Eukaryota</taxon>
        <taxon>Metamonada</taxon>
        <taxon>Parabasalia</taxon>
        <taxon>Tritrichomonadida</taxon>
        <taxon>Tritrichomonadidae</taxon>
        <taxon>Tritrichomonas</taxon>
    </lineage>
</organism>
<evidence type="ECO:0000259" key="2">
    <source>
        <dbReference type="Pfam" id="PF20412"/>
    </source>
</evidence>